<protein>
    <recommendedName>
        <fullName evidence="4">DUF4352 domain-containing protein</fullName>
    </recommendedName>
</protein>
<dbReference type="AlphaFoldDB" id="A0A494YVE3"/>
<organism evidence="2 3">
    <name type="scientific">Ureibacillus endophyticus</name>
    <dbReference type="NCBI Taxonomy" id="1978490"/>
    <lineage>
        <taxon>Bacteria</taxon>
        <taxon>Bacillati</taxon>
        <taxon>Bacillota</taxon>
        <taxon>Bacilli</taxon>
        <taxon>Bacillales</taxon>
        <taxon>Caryophanaceae</taxon>
        <taxon>Ureibacillus</taxon>
    </lineage>
</organism>
<dbReference type="Proteomes" id="UP000272238">
    <property type="component" value="Unassembled WGS sequence"/>
</dbReference>
<dbReference type="EMBL" id="RBZN01000049">
    <property type="protein sequence ID" value="RKQ14103.1"/>
    <property type="molecule type" value="Genomic_DNA"/>
</dbReference>
<keyword evidence="3" id="KW-1185">Reference proteome</keyword>
<sequence>MYLKRLFVLLTLISVIAILTACSSEPSLELTNKKVEIINDKERLGYMTLQQGEKAGQDVAPTKLFYTFSIKNTGSKIIGKDVELLTLKIEPSQELVTVSEEVMGFNIFNPEGYNETGLGYGHTFDSILGPNVEGNYTLHYDLGIDIETTEALFVPSKEQLEKLQKHALEATLIVMLGEEELVRFDLSEKE</sequence>
<dbReference type="PROSITE" id="PS51257">
    <property type="entry name" value="PROKAR_LIPOPROTEIN"/>
    <property type="match status" value="1"/>
</dbReference>
<name>A0A494YVE3_9BACL</name>
<accession>A0A494YVE3</accession>
<feature type="chain" id="PRO_5039406907" description="DUF4352 domain-containing protein" evidence="1">
    <location>
        <begin position="22"/>
        <end position="190"/>
    </location>
</feature>
<reference evidence="2 3" key="1">
    <citation type="journal article" date="2016" name="Antonie Van Leeuwenhoek">
        <title>Lysinibacillus endophyticus sp. nov., an indole-3-acetic acid producing endophytic bacterium isolated from corn root (Zea mays cv. Xinken-5).</title>
        <authorList>
            <person name="Yu J."/>
            <person name="Guan X."/>
            <person name="Liu C."/>
            <person name="Xiang W."/>
            <person name="Yu Z."/>
            <person name="Liu X."/>
            <person name="Wang G."/>
        </authorList>
    </citation>
    <scope>NUCLEOTIDE SEQUENCE [LARGE SCALE GENOMIC DNA]</scope>
    <source>
        <strain evidence="2 3">DSM 100506</strain>
    </source>
</reference>
<comment type="caution">
    <text evidence="2">The sequence shown here is derived from an EMBL/GenBank/DDBJ whole genome shotgun (WGS) entry which is preliminary data.</text>
</comment>
<evidence type="ECO:0000256" key="1">
    <source>
        <dbReference type="SAM" id="SignalP"/>
    </source>
</evidence>
<evidence type="ECO:0000313" key="2">
    <source>
        <dbReference type="EMBL" id="RKQ14103.1"/>
    </source>
</evidence>
<evidence type="ECO:0000313" key="3">
    <source>
        <dbReference type="Proteomes" id="UP000272238"/>
    </source>
</evidence>
<feature type="signal peptide" evidence="1">
    <location>
        <begin position="1"/>
        <end position="21"/>
    </location>
</feature>
<proteinExistence type="predicted"/>
<dbReference type="OrthoDB" id="2942850at2"/>
<gene>
    <name evidence="2" type="ORF">D8M03_14660</name>
</gene>
<keyword evidence="1" id="KW-0732">Signal</keyword>
<evidence type="ECO:0008006" key="4">
    <source>
        <dbReference type="Google" id="ProtNLM"/>
    </source>
</evidence>